<evidence type="ECO:0008006" key="7">
    <source>
        <dbReference type="Google" id="ProtNLM"/>
    </source>
</evidence>
<evidence type="ECO:0000259" key="4">
    <source>
        <dbReference type="Pfam" id="PF24883"/>
    </source>
</evidence>
<dbReference type="RefSeq" id="XP_041290549.1">
    <property type="nucleotide sequence ID" value="XM_041440581.1"/>
</dbReference>
<dbReference type="InterPro" id="IPR027417">
    <property type="entry name" value="P-loop_NTPase"/>
</dbReference>
<accession>A0A9P7F1T6</accession>
<dbReference type="Proteomes" id="UP000823399">
    <property type="component" value="Unassembled WGS sequence"/>
</dbReference>
<organism evidence="5 6">
    <name type="scientific">Suillus discolor</name>
    <dbReference type="NCBI Taxonomy" id="1912936"/>
    <lineage>
        <taxon>Eukaryota</taxon>
        <taxon>Fungi</taxon>
        <taxon>Dikarya</taxon>
        <taxon>Basidiomycota</taxon>
        <taxon>Agaricomycotina</taxon>
        <taxon>Agaricomycetes</taxon>
        <taxon>Agaricomycetidae</taxon>
        <taxon>Boletales</taxon>
        <taxon>Suillineae</taxon>
        <taxon>Suillaceae</taxon>
        <taxon>Suillus</taxon>
    </lineage>
</organism>
<dbReference type="InterPro" id="IPR002110">
    <property type="entry name" value="Ankyrin_rpt"/>
</dbReference>
<dbReference type="InterPro" id="IPR036770">
    <property type="entry name" value="Ankyrin_rpt-contain_sf"/>
</dbReference>
<dbReference type="Pfam" id="PF22939">
    <property type="entry name" value="WHD_GPIID"/>
    <property type="match status" value="1"/>
</dbReference>
<dbReference type="Pfam" id="PF24883">
    <property type="entry name" value="NPHP3_N"/>
    <property type="match status" value="1"/>
</dbReference>
<dbReference type="PANTHER" id="PTHR10039:SF16">
    <property type="entry name" value="GPI INOSITOL-DEACYLASE"/>
    <property type="match status" value="1"/>
</dbReference>
<evidence type="ECO:0000259" key="3">
    <source>
        <dbReference type="Pfam" id="PF22939"/>
    </source>
</evidence>
<evidence type="ECO:0000313" key="6">
    <source>
        <dbReference type="Proteomes" id="UP000823399"/>
    </source>
</evidence>
<evidence type="ECO:0000256" key="2">
    <source>
        <dbReference type="PROSITE-ProRule" id="PRU00023"/>
    </source>
</evidence>
<dbReference type="GeneID" id="64702840"/>
<sequence length="1102" mass="123667">MDPITSGLTILQLVQTIAQASALVLKYVASVRNADSSSRSLLNEFSSIGGVLTTVMEIEKDGTLPDNLRFALSNLMADNGPVAKLQMELKNILPNEQETGKMKKMNEWRWPFKEKEAGEILDKLKGYCVEITDILAIDTWITLTEVDRTIKKVNLGVQEVGRGMKKVELKVQEVGRNVQEVGRGIQESKMVQEAQKKAEEREQFLRWMNPVPCTEKHRTSRRQRNAATGRWIFHAEQYAAWNTSDSSFLWLSGQPGSGKTILASAVIDEIEGGGEKLGYFYCNFRDDQTTNAAAVLRSLVVQLLRQSTDDWITKIRKPEQEDSNAKVDFVSLNELGQQQRNGERCSTDLTFLRQLLVEVSKLVDRPVLMIDALDECKDYIDLVEHLADLARAAQLRLFVTGRSKPDIQDAFHDLPTMSLKDSAEQMKADIRAHITEQLKTQRRLSCLPETLRNLISKKLLDKAEGMFRWVQCQLDEIRRCARDIDIKVALNNLPAGLDETYDRIIHGISQKGRGYDQIAHHCLLWLVGALTPLTLGQLNEAMMIDVKQSILDPDLRASDPMDIVVACGSLVTYDETTGVVALSHYSVKEYLISRRPNNILKSTSDTHARIFELLITYVLCDSVPVTYAKGSASAVGGEENRPLRSYAVKALTHLCHVSDEDPRVMAAMQRLHLGFLHNTEKHALLESLVRSLTNDEQSSVTSPSLILVPLRFGNPWMVETLVKEQSDLLGADVARGFGSPLIFTIASNTAFLSVLLKLGIDLNKPSFIQTDLYHRRRLPSGSYTPISWAAAIGSKVAVELLLSRTEVTLPDDILHTAFLSYRRSPEIALKLCQRNADVTFTVDGSTPLHALLSKLVSRWSNKKWLPVIEKLVRDLSVPDWTARTALHIALDNRLSDIVVYLLEQNAPLTATATLHPNIWSWAEGEQWFTKVQAAALTADKPYTRIRGKIVGVTKQSRVVEFPGAVSANHGDPEPICAVVVSVIDRRNPSSSVVHSLSRIKSLSLEASLFRSKLLHQNEAQEFLENDEFAPLKFCLSWKKNQQYVSSRLFDYHQGDAVTSALRKLTWDEDSTGDSLFLRLSATKSSYFDELEYALDIYRGHLH</sequence>
<proteinExistence type="predicted"/>
<feature type="domain" description="Nephrocystin 3-like N-terminal" evidence="4">
    <location>
        <begin position="228"/>
        <end position="402"/>
    </location>
</feature>
<keyword evidence="2" id="KW-0040">ANK repeat</keyword>
<keyword evidence="1" id="KW-0677">Repeat</keyword>
<dbReference type="Gene3D" id="1.25.40.20">
    <property type="entry name" value="Ankyrin repeat-containing domain"/>
    <property type="match status" value="1"/>
</dbReference>
<dbReference type="Gene3D" id="3.40.50.300">
    <property type="entry name" value="P-loop containing nucleotide triphosphate hydrolases"/>
    <property type="match status" value="1"/>
</dbReference>
<dbReference type="SUPFAM" id="SSF48403">
    <property type="entry name" value="Ankyrin repeat"/>
    <property type="match status" value="1"/>
</dbReference>
<evidence type="ECO:0000313" key="5">
    <source>
        <dbReference type="EMBL" id="KAG2103455.1"/>
    </source>
</evidence>
<reference evidence="5" key="1">
    <citation type="journal article" date="2020" name="New Phytol.">
        <title>Comparative genomics reveals dynamic genome evolution in host specialist ectomycorrhizal fungi.</title>
        <authorList>
            <person name="Lofgren L.A."/>
            <person name="Nguyen N.H."/>
            <person name="Vilgalys R."/>
            <person name="Ruytinx J."/>
            <person name="Liao H.L."/>
            <person name="Branco S."/>
            <person name="Kuo A."/>
            <person name="LaButti K."/>
            <person name="Lipzen A."/>
            <person name="Andreopoulos W."/>
            <person name="Pangilinan J."/>
            <person name="Riley R."/>
            <person name="Hundley H."/>
            <person name="Na H."/>
            <person name="Barry K."/>
            <person name="Grigoriev I.V."/>
            <person name="Stajich J.E."/>
            <person name="Kennedy P.G."/>
        </authorList>
    </citation>
    <scope>NUCLEOTIDE SEQUENCE</scope>
    <source>
        <strain evidence="5">FC423</strain>
    </source>
</reference>
<dbReference type="EMBL" id="JABBWM010000044">
    <property type="protein sequence ID" value="KAG2103455.1"/>
    <property type="molecule type" value="Genomic_DNA"/>
</dbReference>
<dbReference type="InterPro" id="IPR056884">
    <property type="entry name" value="NPHP3-like_N"/>
</dbReference>
<protein>
    <recommendedName>
        <fullName evidence="7">NACHT domain-containing protein</fullName>
    </recommendedName>
</protein>
<dbReference type="SUPFAM" id="SSF52540">
    <property type="entry name" value="P-loop containing nucleoside triphosphate hydrolases"/>
    <property type="match status" value="1"/>
</dbReference>
<gene>
    <name evidence="5" type="ORF">F5147DRAFT_762337</name>
</gene>
<keyword evidence="6" id="KW-1185">Reference proteome</keyword>
<dbReference type="AlphaFoldDB" id="A0A9P7F1T6"/>
<dbReference type="InterPro" id="IPR054471">
    <property type="entry name" value="GPIID_WHD"/>
</dbReference>
<name>A0A9P7F1T6_9AGAM</name>
<feature type="repeat" description="ANK" evidence="2">
    <location>
        <begin position="881"/>
        <end position="913"/>
    </location>
</feature>
<dbReference type="OrthoDB" id="3036502at2759"/>
<comment type="caution">
    <text evidence="5">The sequence shown here is derived from an EMBL/GenBank/DDBJ whole genome shotgun (WGS) entry which is preliminary data.</text>
</comment>
<evidence type="ECO:0000256" key="1">
    <source>
        <dbReference type="ARBA" id="ARBA00022737"/>
    </source>
</evidence>
<dbReference type="PANTHER" id="PTHR10039">
    <property type="entry name" value="AMELOGENIN"/>
    <property type="match status" value="1"/>
</dbReference>
<feature type="domain" description="GPI inositol-deacylase winged helix" evidence="3">
    <location>
        <begin position="515"/>
        <end position="593"/>
    </location>
</feature>
<dbReference type="PROSITE" id="PS50088">
    <property type="entry name" value="ANK_REPEAT"/>
    <property type="match status" value="1"/>
</dbReference>